<evidence type="ECO:0000313" key="2">
    <source>
        <dbReference type="EMBL" id="QLH03560.1"/>
    </source>
</evidence>
<dbReference type="Proteomes" id="UP000509771">
    <property type="component" value="Chromosome"/>
</dbReference>
<evidence type="ECO:0000256" key="1">
    <source>
        <dbReference type="SAM" id="MobiDB-lite"/>
    </source>
</evidence>
<organism evidence="2 3">
    <name type="scientific">Nitrosopumilus cobalaminigenes</name>
    <dbReference type="NCBI Taxonomy" id="1470066"/>
    <lineage>
        <taxon>Archaea</taxon>
        <taxon>Nitrososphaerota</taxon>
        <taxon>Nitrososphaeria</taxon>
        <taxon>Nitrosopumilales</taxon>
        <taxon>Nitrosopumilaceae</taxon>
        <taxon>Nitrosopumilus</taxon>
    </lineage>
</organism>
<accession>A0A7D5QZM8</accession>
<dbReference type="EMBL" id="CP026993">
    <property type="protein sequence ID" value="QLH03560.1"/>
    <property type="molecule type" value="Genomic_DNA"/>
</dbReference>
<feature type="region of interest" description="Disordered" evidence="1">
    <location>
        <begin position="80"/>
        <end position="102"/>
    </location>
</feature>
<reference evidence="2 3" key="1">
    <citation type="submission" date="2018-02" db="EMBL/GenBank/DDBJ databases">
        <title>Complete genome of Nitrosopumilus cobalaminigenes HCA1.</title>
        <authorList>
            <person name="Qin W."/>
            <person name="Zheng Y."/>
            <person name="Stahl D.A."/>
        </authorList>
    </citation>
    <scope>NUCLEOTIDE SEQUENCE [LARGE SCALE GENOMIC DNA]</scope>
    <source>
        <strain evidence="2 3">HCA1</strain>
    </source>
</reference>
<keyword evidence="3" id="KW-1185">Reference proteome</keyword>
<dbReference type="RefSeq" id="WP_179360677.1">
    <property type="nucleotide sequence ID" value="NZ_CP026993.1"/>
</dbReference>
<evidence type="ECO:0000313" key="3">
    <source>
        <dbReference type="Proteomes" id="UP000509771"/>
    </source>
</evidence>
<name>A0A7D5QZM8_9ARCH</name>
<dbReference type="AlphaFoldDB" id="A0A7D5QZM8"/>
<proteinExistence type="predicted"/>
<dbReference type="GeneID" id="56060083"/>
<protein>
    <submittedName>
        <fullName evidence="2">Uncharacterized protein</fullName>
    </submittedName>
</protein>
<dbReference type="KEGG" id="ncl:C5F47_08435"/>
<sequence>MPTSIFGQVTTVRKFTTGDIEVDFYHENELTTYRYSSDPSRLGNFPKELIETLVSTLDTDICIEIFFGEDGNPTYVELEECDDEEDDLEEDEEFDDESDSEE</sequence>
<gene>
    <name evidence="2" type="ORF">C5F47_08435</name>
</gene>
<dbReference type="OrthoDB" id="4823at2157"/>